<gene>
    <name evidence="1" type="ORF">XM38_012390</name>
</gene>
<evidence type="ECO:0000313" key="2">
    <source>
        <dbReference type="Proteomes" id="UP000191901"/>
    </source>
</evidence>
<organism evidence="1 2">
    <name type="scientific">Halomicronema hongdechloris C2206</name>
    <dbReference type="NCBI Taxonomy" id="1641165"/>
    <lineage>
        <taxon>Bacteria</taxon>
        <taxon>Bacillati</taxon>
        <taxon>Cyanobacteriota</taxon>
        <taxon>Cyanophyceae</taxon>
        <taxon>Nodosilineales</taxon>
        <taxon>Nodosilineaceae</taxon>
        <taxon>Halomicronema</taxon>
    </lineage>
</organism>
<reference evidence="1 2" key="1">
    <citation type="journal article" date="2016" name="Biochim. Biophys. Acta">
        <title>Characterization of red-shifted phycobilisomes isolated from the chlorophyll f-containing cyanobacterium Halomicronema hongdechloris.</title>
        <authorList>
            <person name="Li Y."/>
            <person name="Lin Y."/>
            <person name="Garvey C.J."/>
            <person name="Birch D."/>
            <person name="Corkery R.W."/>
            <person name="Loughlin P.C."/>
            <person name="Scheer H."/>
            <person name="Willows R.D."/>
            <person name="Chen M."/>
        </authorList>
    </citation>
    <scope>NUCLEOTIDE SEQUENCE [LARGE SCALE GENOMIC DNA]</scope>
    <source>
        <strain evidence="1 2">C2206</strain>
    </source>
</reference>
<dbReference type="AlphaFoldDB" id="A0A1Z3HJ12"/>
<name>A0A1Z3HJ12_9CYAN</name>
<dbReference type="EMBL" id="CP021983">
    <property type="protein sequence ID" value="ASC70302.1"/>
    <property type="molecule type" value="Genomic_DNA"/>
</dbReference>
<dbReference type="KEGG" id="hhg:XM38_012390"/>
<dbReference type="Proteomes" id="UP000191901">
    <property type="component" value="Chromosome"/>
</dbReference>
<protein>
    <submittedName>
        <fullName evidence="1">Uncharacterized protein</fullName>
    </submittedName>
</protein>
<dbReference type="STRING" id="1641165.XM38_18515"/>
<sequence length="105" mass="11426">MMQCLTSFFHSNAVAQLETLYGSKLQKMPTPERLALIAILAEAAYMVTMDGHSEYLHVIAENNGYSFTSHPRLLQLLAQLDSELNGASDAVRLIEGIASLMPTGG</sequence>
<accession>A0A1Z3HJ12</accession>
<proteinExistence type="predicted"/>
<dbReference type="RefSeq" id="WP_080811605.1">
    <property type="nucleotide sequence ID" value="NZ_CP021983.2"/>
</dbReference>
<evidence type="ECO:0000313" key="1">
    <source>
        <dbReference type="EMBL" id="ASC70302.1"/>
    </source>
</evidence>
<keyword evidence="2" id="KW-1185">Reference proteome</keyword>